<dbReference type="CDD" id="cd00475">
    <property type="entry name" value="Cis_IPPS"/>
    <property type="match status" value="1"/>
</dbReference>
<comment type="cofactor">
    <cofactor evidence="1">
        <name>Mg(2+)</name>
        <dbReference type="ChEBI" id="CHEBI:18420"/>
    </cofactor>
</comment>
<protein>
    <submittedName>
        <fullName evidence="3">Undecaprenyl pyrophosphate synthase</fullName>
        <ecNumber evidence="3">2.5.1.31</ecNumber>
    </submittedName>
</protein>
<dbReference type="InterPro" id="IPR036424">
    <property type="entry name" value="UPP_synth-like_sf"/>
</dbReference>
<dbReference type="NCBIfam" id="TIGR00055">
    <property type="entry name" value="uppS"/>
    <property type="match status" value="1"/>
</dbReference>
<dbReference type="PANTHER" id="PTHR10291">
    <property type="entry name" value="DEHYDRODOLICHYL DIPHOSPHATE SYNTHASE FAMILY MEMBER"/>
    <property type="match status" value="1"/>
</dbReference>
<organism evidence="3 4">
    <name type="scientific">Brochothrix campestris FSL F6-1037</name>
    <dbReference type="NCBI Taxonomy" id="1265861"/>
    <lineage>
        <taxon>Bacteria</taxon>
        <taxon>Bacillati</taxon>
        <taxon>Bacillota</taxon>
        <taxon>Bacilli</taxon>
        <taxon>Bacillales</taxon>
        <taxon>Listeriaceae</taxon>
        <taxon>Brochothrix</taxon>
    </lineage>
</organism>
<sequence>MAASKLGVEVLTLYAFSTENWKRPTDEVQFLMKLPVDFFDTFMPELMAENVRVNVMGYHDALPLQTQNVVKQAMETTKNNTGLVLNFALNYGGRAEIISAAQSAMRELLAENGTVEQLTEERLAAHLMTSSYPEPDLLIRTSGEMRVSNFMLWQIAYSEFYFVDKHWPDFNAADLTEAVATYQHRTRRFGGISK</sequence>
<dbReference type="InterPro" id="IPR001441">
    <property type="entry name" value="UPP_synth-like"/>
</dbReference>
<dbReference type="GO" id="GO:0016094">
    <property type="term" value="P:polyprenol biosynthetic process"/>
    <property type="evidence" value="ECO:0007669"/>
    <property type="project" value="TreeGrafter"/>
</dbReference>
<dbReference type="EC" id="2.5.1.31" evidence="3"/>
<dbReference type="GO" id="GO:0008834">
    <property type="term" value="F:ditrans,polycis-undecaprenyl-diphosphate synthase [(2E,6E)-farnesyl-diphosphate specific] activity"/>
    <property type="evidence" value="ECO:0007669"/>
    <property type="project" value="UniProtKB-EC"/>
</dbReference>
<dbReference type="Gene3D" id="3.40.1180.10">
    <property type="entry name" value="Decaprenyl diphosphate synthase-like"/>
    <property type="match status" value="1"/>
</dbReference>
<evidence type="ECO:0000313" key="3">
    <source>
        <dbReference type="EMBL" id="EUJ41151.1"/>
    </source>
</evidence>
<comment type="caution">
    <text evidence="3">The sequence shown here is derived from an EMBL/GenBank/DDBJ whole genome shotgun (WGS) entry which is preliminary data.</text>
</comment>
<keyword evidence="2 3" id="KW-0808">Transferase</keyword>
<dbReference type="GO" id="GO:0005829">
    <property type="term" value="C:cytosol"/>
    <property type="evidence" value="ECO:0007669"/>
    <property type="project" value="TreeGrafter"/>
</dbReference>
<dbReference type="Pfam" id="PF01255">
    <property type="entry name" value="Prenyltransf"/>
    <property type="match status" value="1"/>
</dbReference>
<dbReference type="EMBL" id="AODH01000013">
    <property type="protein sequence ID" value="EUJ41151.1"/>
    <property type="molecule type" value="Genomic_DNA"/>
</dbReference>
<dbReference type="STRING" id="1265861.BCAMP_04025"/>
<dbReference type="InterPro" id="IPR018520">
    <property type="entry name" value="UPP_synth-like_CS"/>
</dbReference>
<reference evidence="3 4" key="1">
    <citation type="submission" date="2012-12" db="EMBL/GenBank/DDBJ databases">
        <title>Novel taxa of Listeriaceae from agricultural environments in the United States.</title>
        <authorList>
            <person name="den Bakker H.C."/>
            <person name="Allred A."/>
            <person name="Warchocki S."/>
            <person name="Wright E.M."/>
            <person name="Burrell A."/>
            <person name="Nightingale K.K."/>
            <person name="Kephart D."/>
            <person name="Wiedmann M."/>
        </authorList>
    </citation>
    <scope>NUCLEOTIDE SEQUENCE [LARGE SCALE GENOMIC DNA]</scope>
    <source>
        <strain evidence="3 4">FSL F6-1037</strain>
    </source>
</reference>
<dbReference type="GO" id="GO:0030145">
    <property type="term" value="F:manganese ion binding"/>
    <property type="evidence" value="ECO:0007669"/>
    <property type="project" value="TreeGrafter"/>
</dbReference>
<gene>
    <name evidence="3" type="ORF">BCAMP_04025</name>
</gene>
<dbReference type="GO" id="GO:0000287">
    <property type="term" value="F:magnesium ion binding"/>
    <property type="evidence" value="ECO:0007669"/>
    <property type="project" value="TreeGrafter"/>
</dbReference>
<dbReference type="AlphaFoldDB" id="W7CZF9"/>
<proteinExistence type="predicted"/>
<accession>W7CZF9</accession>
<dbReference type="SUPFAM" id="SSF64005">
    <property type="entry name" value="Undecaprenyl diphosphate synthase"/>
    <property type="match status" value="1"/>
</dbReference>
<dbReference type="PROSITE" id="PS01066">
    <property type="entry name" value="UPP_SYNTHASE"/>
    <property type="match status" value="1"/>
</dbReference>
<evidence type="ECO:0000256" key="2">
    <source>
        <dbReference type="ARBA" id="ARBA00022679"/>
    </source>
</evidence>
<dbReference type="Proteomes" id="UP000019243">
    <property type="component" value="Unassembled WGS sequence"/>
</dbReference>
<evidence type="ECO:0000313" key="4">
    <source>
        <dbReference type="Proteomes" id="UP000019243"/>
    </source>
</evidence>
<name>W7CZF9_9LIST</name>
<dbReference type="PATRIC" id="fig|1265861.3.peg.789"/>
<keyword evidence="4" id="KW-1185">Reference proteome</keyword>
<dbReference type="PANTHER" id="PTHR10291:SF0">
    <property type="entry name" value="DEHYDRODOLICHYL DIPHOSPHATE SYNTHASE 2"/>
    <property type="match status" value="1"/>
</dbReference>
<evidence type="ECO:0000256" key="1">
    <source>
        <dbReference type="ARBA" id="ARBA00001946"/>
    </source>
</evidence>